<dbReference type="Gene3D" id="3.40.50.720">
    <property type="entry name" value="NAD(P)-binding Rossmann-like Domain"/>
    <property type="match status" value="1"/>
</dbReference>
<sequence length="332" mass="35593">MELEHPSQPLRLVDRPVPVPGEGQVLIQVIACGVCRTDLHIIEGDLPTPKLPLVLGHQIVGRVIERGKAVQTLSVGQRVGVPWLGETCGHCHYCQRQQENLCEQALFTGYTLDGGFADYAIAQAQYCFSIPAAYSALQAAPLLCAGLIGYRAYRMTQESEHIGFYGFGAAAHILIQIASHEGRSVYALTKPGDRAGQQFALDLGAVWAGGSDQLPPRSLDAAILFAPVGSLVPAALSALDRGGIVVCAGIHMSDIPTFPYRLLWHERQIRSVANLTRQDGEEFMALASQIPLHTHVTPFPLEQANQALAALRNGTIQGSAVLAIHEDSGPSG</sequence>
<dbReference type="GO" id="GO:0004022">
    <property type="term" value="F:alcohol dehydrogenase (NAD+) activity"/>
    <property type="evidence" value="ECO:0007669"/>
    <property type="project" value="UniProtKB-EC"/>
</dbReference>
<dbReference type="SUPFAM" id="SSF51735">
    <property type="entry name" value="NAD(P)-binding Rossmann-fold domains"/>
    <property type="match status" value="1"/>
</dbReference>
<reference evidence="10 11" key="1">
    <citation type="journal article" date="2015" name="Genome Announc.">
        <title>Draft Genome Sequence of Filamentous Marine Cyanobacterium Lyngbya confervoides Strain BDU141951.</title>
        <authorList>
            <person name="Chandrababunaidu M.M."/>
            <person name="Sen D."/>
            <person name="Tripathy S."/>
        </authorList>
    </citation>
    <scope>NUCLEOTIDE SEQUENCE [LARGE SCALE GENOMIC DNA]</scope>
    <source>
        <strain evidence="10 11">BDU141951</strain>
    </source>
</reference>
<organism evidence="10 11">
    <name type="scientific">Lyngbya confervoides BDU141951</name>
    <dbReference type="NCBI Taxonomy" id="1574623"/>
    <lineage>
        <taxon>Bacteria</taxon>
        <taxon>Bacillati</taxon>
        <taxon>Cyanobacteriota</taxon>
        <taxon>Cyanophyceae</taxon>
        <taxon>Oscillatoriophycideae</taxon>
        <taxon>Oscillatoriales</taxon>
        <taxon>Microcoleaceae</taxon>
        <taxon>Lyngbya</taxon>
    </lineage>
</organism>
<evidence type="ECO:0000313" key="10">
    <source>
        <dbReference type="EMBL" id="MCM1981835.1"/>
    </source>
</evidence>
<dbReference type="PANTHER" id="PTHR42940:SF8">
    <property type="entry name" value="VACUOLAR PROTEIN SORTING-ASSOCIATED PROTEIN 11"/>
    <property type="match status" value="1"/>
</dbReference>
<evidence type="ECO:0000256" key="8">
    <source>
        <dbReference type="ARBA" id="ARBA00049243"/>
    </source>
</evidence>
<keyword evidence="5" id="KW-0862">Zinc</keyword>
<evidence type="ECO:0000313" key="11">
    <source>
        <dbReference type="Proteomes" id="UP000031561"/>
    </source>
</evidence>
<feature type="domain" description="Alcohol dehydrogenase-like N-terminal" evidence="9">
    <location>
        <begin position="21"/>
        <end position="131"/>
    </location>
</feature>
<evidence type="ECO:0000256" key="1">
    <source>
        <dbReference type="ARBA" id="ARBA00001947"/>
    </source>
</evidence>
<evidence type="ECO:0000259" key="9">
    <source>
        <dbReference type="Pfam" id="PF08240"/>
    </source>
</evidence>
<evidence type="ECO:0000256" key="3">
    <source>
        <dbReference type="ARBA" id="ARBA00013190"/>
    </source>
</evidence>
<comment type="catalytic activity">
    <reaction evidence="8">
        <text>a primary alcohol + NAD(+) = an aldehyde + NADH + H(+)</text>
        <dbReference type="Rhea" id="RHEA:10736"/>
        <dbReference type="ChEBI" id="CHEBI:15378"/>
        <dbReference type="ChEBI" id="CHEBI:15734"/>
        <dbReference type="ChEBI" id="CHEBI:17478"/>
        <dbReference type="ChEBI" id="CHEBI:57540"/>
        <dbReference type="ChEBI" id="CHEBI:57945"/>
        <dbReference type="EC" id="1.1.1.1"/>
    </reaction>
</comment>
<comment type="cofactor">
    <cofactor evidence="1">
        <name>Zn(2+)</name>
        <dbReference type="ChEBI" id="CHEBI:29105"/>
    </cofactor>
</comment>
<evidence type="ECO:0000256" key="7">
    <source>
        <dbReference type="ARBA" id="ARBA00049164"/>
    </source>
</evidence>
<evidence type="ECO:0000256" key="6">
    <source>
        <dbReference type="ARBA" id="ARBA00023002"/>
    </source>
</evidence>
<keyword evidence="6" id="KW-0560">Oxidoreductase</keyword>
<name>A0ABD4T0F1_9CYAN</name>
<dbReference type="PANTHER" id="PTHR42940">
    <property type="entry name" value="ALCOHOL DEHYDROGENASE 1-RELATED"/>
    <property type="match status" value="1"/>
</dbReference>
<dbReference type="SUPFAM" id="SSF50129">
    <property type="entry name" value="GroES-like"/>
    <property type="match status" value="1"/>
</dbReference>
<dbReference type="InterPro" id="IPR013154">
    <property type="entry name" value="ADH-like_N"/>
</dbReference>
<keyword evidence="11" id="KW-1185">Reference proteome</keyword>
<gene>
    <name evidence="10" type="ORF">QQ91_0003190</name>
</gene>
<dbReference type="InterPro" id="IPR036291">
    <property type="entry name" value="NAD(P)-bd_dom_sf"/>
</dbReference>
<dbReference type="Pfam" id="PF08240">
    <property type="entry name" value="ADH_N"/>
    <property type="match status" value="1"/>
</dbReference>
<keyword evidence="4" id="KW-0479">Metal-binding</keyword>
<evidence type="ECO:0000256" key="5">
    <source>
        <dbReference type="ARBA" id="ARBA00022833"/>
    </source>
</evidence>
<comment type="catalytic activity">
    <reaction evidence="7">
        <text>a secondary alcohol + NAD(+) = a ketone + NADH + H(+)</text>
        <dbReference type="Rhea" id="RHEA:10740"/>
        <dbReference type="ChEBI" id="CHEBI:15378"/>
        <dbReference type="ChEBI" id="CHEBI:17087"/>
        <dbReference type="ChEBI" id="CHEBI:35681"/>
        <dbReference type="ChEBI" id="CHEBI:57540"/>
        <dbReference type="ChEBI" id="CHEBI:57945"/>
        <dbReference type="EC" id="1.1.1.1"/>
    </reaction>
</comment>
<comment type="similarity">
    <text evidence="2">Belongs to the zinc-containing alcohol dehydrogenase family.</text>
</comment>
<comment type="caution">
    <text evidence="10">The sequence shown here is derived from an EMBL/GenBank/DDBJ whole genome shotgun (WGS) entry which is preliminary data.</text>
</comment>
<dbReference type="NCBIfam" id="TIGR02822">
    <property type="entry name" value="adh_fam_2"/>
    <property type="match status" value="1"/>
</dbReference>
<dbReference type="InterPro" id="IPR014187">
    <property type="entry name" value="ADH_Zn_typ-2"/>
</dbReference>
<dbReference type="EC" id="1.1.1.1" evidence="3"/>
<accession>A0ABD4T0F1</accession>
<dbReference type="GO" id="GO:0046872">
    <property type="term" value="F:metal ion binding"/>
    <property type="evidence" value="ECO:0007669"/>
    <property type="project" value="UniProtKB-KW"/>
</dbReference>
<dbReference type="AlphaFoldDB" id="A0ABD4T0F1"/>
<proteinExistence type="inferred from homology"/>
<protein>
    <recommendedName>
        <fullName evidence="3">alcohol dehydrogenase</fullName>
        <ecNumber evidence="3">1.1.1.1</ecNumber>
    </recommendedName>
</protein>
<dbReference type="RefSeq" id="WP_236096050.1">
    <property type="nucleotide sequence ID" value="NZ_JTHE03000022.1"/>
</dbReference>
<dbReference type="CDD" id="cd08298">
    <property type="entry name" value="CAD2"/>
    <property type="match status" value="1"/>
</dbReference>
<dbReference type="Proteomes" id="UP000031561">
    <property type="component" value="Unassembled WGS sequence"/>
</dbReference>
<evidence type="ECO:0000256" key="2">
    <source>
        <dbReference type="ARBA" id="ARBA00008072"/>
    </source>
</evidence>
<dbReference type="InterPro" id="IPR011032">
    <property type="entry name" value="GroES-like_sf"/>
</dbReference>
<dbReference type="EMBL" id="JTHE03000022">
    <property type="protein sequence ID" value="MCM1981835.1"/>
    <property type="molecule type" value="Genomic_DNA"/>
</dbReference>
<dbReference type="Gene3D" id="3.90.180.10">
    <property type="entry name" value="Medium-chain alcohol dehydrogenases, catalytic domain"/>
    <property type="match status" value="1"/>
</dbReference>
<evidence type="ECO:0000256" key="4">
    <source>
        <dbReference type="ARBA" id="ARBA00022723"/>
    </source>
</evidence>